<feature type="coiled-coil region" evidence="5">
    <location>
        <begin position="452"/>
        <end position="479"/>
    </location>
</feature>
<comment type="caution">
    <text evidence="7">The sequence shown here is derived from an EMBL/GenBank/DDBJ whole genome shotgun (WGS) entry which is preliminary data.</text>
</comment>
<dbReference type="SUPFAM" id="SSF51445">
    <property type="entry name" value="(Trans)glycosidases"/>
    <property type="match status" value="1"/>
</dbReference>
<dbReference type="GO" id="GO:0004553">
    <property type="term" value="F:hydrolase activity, hydrolyzing O-glycosyl compounds"/>
    <property type="evidence" value="ECO:0007669"/>
    <property type="project" value="InterPro"/>
</dbReference>
<dbReference type="EC" id="3.2.1.78" evidence="2"/>
<proteinExistence type="predicted"/>
<dbReference type="InterPro" id="IPR017853">
    <property type="entry name" value="GH"/>
</dbReference>
<dbReference type="InterPro" id="IPR001547">
    <property type="entry name" value="Glyco_hydro_5"/>
</dbReference>
<dbReference type="InterPro" id="IPR045053">
    <property type="entry name" value="MAN-like"/>
</dbReference>
<evidence type="ECO:0000259" key="6">
    <source>
        <dbReference type="Pfam" id="PF26410"/>
    </source>
</evidence>
<evidence type="ECO:0000256" key="1">
    <source>
        <dbReference type="ARBA" id="ARBA00001678"/>
    </source>
</evidence>
<dbReference type="PANTHER" id="PTHR31451">
    <property type="match status" value="1"/>
</dbReference>
<accession>A0A2S7WNB6</accession>
<reference evidence="7 8" key="1">
    <citation type="submission" date="2016-12" db="EMBL/GenBank/DDBJ databases">
        <title>Trade-off between light-utilization and light-protection in marine flavobacteria.</title>
        <authorList>
            <person name="Kumagai Y."/>
            <person name="Yoshizawa S."/>
            <person name="Kogure K."/>
            <person name="Iwasaki W."/>
        </authorList>
    </citation>
    <scope>NUCLEOTIDE SEQUENCE [LARGE SCALE GENOMIC DNA]</scope>
    <source>
        <strain evidence="7 8">NBRC 108759</strain>
    </source>
</reference>
<dbReference type="Gene3D" id="3.20.20.80">
    <property type="entry name" value="Glycosidases"/>
    <property type="match status" value="1"/>
</dbReference>
<keyword evidence="3" id="KW-0378">Hydrolase</keyword>
<evidence type="ECO:0000256" key="5">
    <source>
        <dbReference type="SAM" id="Coils"/>
    </source>
</evidence>
<evidence type="ECO:0000256" key="3">
    <source>
        <dbReference type="ARBA" id="ARBA00022801"/>
    </source>
</evidence>
<dbReference type="Pfam" id="PF26410">
    <property type="entry name" value="GH5_mannosidase"/>
    <property type="match status" value="1"/>
</dbReference>
<gene>
    <name evidence="7" type="ORF">BTO18_07970</name>
</gene>
<name>A0A2S7WNB6_9FLAO</name>
<evidence type="ECO:0000313" key="8">
    <source>
        <dbReference type="Proteomes" id="UP000238882"/>
    </source>
</evidence>
<keyword evidence="4" id="KW-0326">Glycosidase</keyword>
<sequence>MLKSSFFLGQKSTYVDDNGIFRYVKNDKEIRLFGVNYTLPFAHGFRAINYVNKNHKEAIDKDIYHITRLGLDAYRVHIWDMEITDSLGNLIKTPQLDLLDYTLAELKKRGIKTIVTPFKVGGNGYPEKDFDVEGFSSKLGKWQTYSGDTVLEKQERYFTQLLNHVNTYTGITYKNDPAIIALEINNEPQHTNGKVATTYINKMVNVIRKAGFKNPIFYNVSERSAFIDDYLKADIQGCTFQWYPTGLVHNSLLKSNFLPNVDQYQIPFQEKKAFQNKTRIIYEFDAGDTNSSVIFPAMARSFREAKFQFATQFAYEPIDLAFANTEYQTHYLNLAYTPSKAISIKIAGEIFRETPNGKSFGRFPKNNTFLNTKLNYENEVAIYNSDTKFFYTNTTKETPRNSKKLKHIAGVGNSEIINYAGNGAYFLDKIEKGIWRLEVLPDVLWVKDPYEKASLKKTVAVLQENKNKIKIDLKNLGNRYFIKGINTDNSFENQAEDRSVIIQPGTYIISLNKLADDFKLNQKFGNIRLNEFATNHQKINQTYVVHQPKKEIEKGDNLTIEAKIVGPNKINKVEVVLNTGYQKTDNYKMTKRSNFSYIVTIPKTKIYNESFNYYIVITTDKKQITFPENVSGNPANWDFVSNTKYTTKIVEKEPIIVLYDAIKDTSKNFLWPRQWNAIKYNIEKVTHKIASKNYLSVYADNLNAKNPDLTFKVLLKDVVKREQNNLTKTQSIVVTASSENKNNQKVQIAVQLKNGQVFGKVIELPSEMEDINIPFEQLQQVSQVLLPRPFPPFQSYFLKSSENSSFNAKNIEAIQISIGPEIKKENYTKPQQVSIYKILLK</sequence>
<dbReference type="Proteomes" id="UP000238882">
    <property type="component" value="Unassembled WGS sequence"/>
</dbReference>
<keyword evidence="8" id="KW-1185">Reference proteome</keyword>
<evidence type="ECO:0000256" key="4">
    <source>
        <dbReference type="ARBA" id="ARBA00023295"/>
    </source>
</evidence>
<feature type="domain" description="Glycoside hydrolase family 5" evidence="6">
    <location>
        <begin position="132"/>
        <end position="202"/>
    </location>
</feature>
<evidence type="ECO:0000313" key="7">
    <source>
        <dbReference type="EMBL" id="PQJ79108.1"/>
    </source>
</evidence>
<dbReference type="AlphaFoldDB" id="A0A2S7WNB6"/>
<keyword evidence="5" id="KW-0175">Coiled coil</keyword>
<evidence type="ECO:0000256" key="2">
    <source>
        <dbReference type="ARBA" id="ARBA00012706"/>
    </source>
</evidence>
<comment type="catalytic activity">
    <reaction evidence="1">
        <text>Random hydrolysis of (1-&gt;4)-beta-D-mannosidic linkages in mannans, galactomannans and glucomannans.</text>
        <dbReference type="EC" id="3.2.1.78"/>
    </reaction>
</comment>
<protein>
    <recommendedName>
        <fullName evidence="2">mannan endo-1,4-beta-mannosidase</fullName>
        <ecNumber evidence="2">3.2.1.78</ecNumber>
    </recommendedName>
</protein>
<dbReference type="EMBL" id="MSCN01000001">
    <property type="protein sequence ID" value="PQJ79108.1"/>
    <property type="molecule type" value="Genomic_DNA"/>
</dbReference>
<organism evidence="7 8">
    <name type="scientific">Polaribacter porphyrae</name>
    <dbReference type="NCBI Taxonomy" id="1137780"/>
    <lineage>
        <taxon>Bacteria</taxon>
        <taxon>Pseudomonadati</taxon>
        <taxon>Bacteroidota</taxon>
        <taxon>Flavobacteriia</taxon>
        <taxon>Flavobacteriales</taxon>
        <taxon>Flavobacteriaceae</taxon>
    </lineage>
</organism>